<dbReference type="InterPro" id="IPR003399">
    <property type="entry name" value="Mce/MlaD"/>
</dbReference>
<reference evidence="2 3" key="1">
    <citation type="submission" date="2019-08" db="EMBL/GenBank/DDBJ databases">
        <title>Complete genome sequence of Thermosulfurimonas marina SU872T, an anaerobic thermophilic chemolithoautotrophic bacterium isolated from a shallow marine hydrothermal vent.</title>
        <authorList>
            <person name="Allioux M."/>
            <person name="Jebbar M."/>
            <person name="Slobodkina G."/>
            <person name="Slobodkin A."/>
            <person name="Moalic Y."/>
            <person name="Frolova A."/>
            <person name="Shao Z."/>
            <person name="Alain K."/>
        </authorList>
    </citation>
    <scope>NUCLEOTIDE SEQUENCE [LARGE SCALE GENOMIC DNA]</scope>
    <source>
        <strain evidence="2 3">SU872</strain>
    </source>
</reference>
<evidence type="ECO:0000313" key="3">
    <source>
        <dbReference type="Proteomes" id="UP000501253"/>
    </source>
</evidence>
<dbReference type="EMBL" id="CP042909">
    <property type="protein sequence ID" value="QJA06654.1"/>
    <property type="molecule type" value="Genomic_DNA"/>
</dbReference>
<accession>A0A6H1WU26</accession>
<evidence type="ECO:0000313" key="2">
    <source>
        <dbReference type="EMBL" id="QJA06654.1"/>
    </source>
</evidence>
<organism evidence="2 3">
    <name type="scientific">Thermosulfurimonas marina</name>
    <dbReference type="NCBI Taxonomy" id="2047767"/>
    <lineage>
        <taxon>Bacteria</taxon>
        <taxon>Pseudomonadati</taxon>
        <taxon>Thermodesulfobacteriota</taxon>
        <taxon>Thermodesulfobacteria</taxon>
        <taxon>Thermodesulfobacteriales</taxon>
        <taxon>Thermodesulfobacteriaceae</taxon>
        <taxon>Thermosulfurimonas</taxon>
    </lineage>
</organism>
<feature type="domain" description="Mce/MlaD" evidence="1">
    <location>
        <begin position="38"/>
        <end position="114"/>
    </location>
</feature>
<sequence>MYKKSTEIKVGIFVVAALAVLAYLTVKLAEESFHPQGTYPLYAVFENVSGLVRGARVEMAGVEIGRVGRIELLPEGKARVELLIYKGVKIAADAEAVVRTAGVLGDRFVEIRQGRAREVLSPGREIARTESPVDLGQVLAEVGPAVKELRQAAEGLSEILGSEEGRRNLKELIANLRDASASIKQAADRINRGEGTLGKLLTDEELYREIKSSFGDFKVTMANLREVSERMRRGEGTLGKLLTDEELYRSFRQAMDSVEKGSTAIAEVAEKINRGEGTLGKLLTDEELYSELEDAVRTLNRIVKKVDRGQGTLGKLVNDDSLYVEAKRALQNVNRATSGLQEQVPISVLGTIAGAAMH</sequence>
<dbReference type="KEGG" id="tmai:FVE67_07540"/>
<gene>
    <name evidence="2" type="ORF">FVE67_07540</name>
</gene>
<name>A0A6H1WU26_9BACT</name>
<keyword evidence="3" id="KW-1185">Reference proteome</keyword>
<dbReference type="RefSeq" id="WP_168720007.1">
    <property type="nucleotide sequence ID" value="NZ_CP042909.1"/>
</dbReference>
<dbReference type="AlphaFoldDB" id="A0A6H1WU26"/>
<dbReference type="PANTHER" id="PTHR33371:SF4">
    <property type="entry name" value="INTERMEMBRANE PHOSPHOLIPID TRANSPORT SYSTEM BINDING PROTEIN MLAD"/>
    <property type="match status" value="1"/>
</dbReference>
<evidence type="ECO:0000259" key="1">
    <source>
        <dbReference type="Pfam" id="PF02470"/>
    </source>
</evidence>
<protein>
    <submittedName>
        <fullName evidence="2">MCE family protein</fullName>
    </submittedName>
</protein>
<dbReference type="Proteomes" id="UP000501253">
    <property type="component" value="Chromosome"/>
</dbReference>
<dbReference type="Pfam" id="PF02470">
    <property type="entry name" value="MlaD"/>
    <property type="match status" value="1"/>
</dbReference>
<proteinExistence type="predicted"/>
<dbReference type="PANTHER" id="PTHR33371">
    <property type="entry name" value="INTERMEMBRANE PHOSPHOLIPID TRANSPORT SYSTEM BINDING PROTEIN MLAD-RELATED"/>
    <property type="match status" value="1"/>
</dbReference>
<dbReference type="GO" id="GO:0005543">
    <property type="term" value="F:phospholipid binding"/>
    <property type="evidence" value="ECO:0007669"/>
    <property type="project" value="TreeGrafter"/>
</dbReference>
<dbReference type="InterPro" id="IPR052336">
    <property type="entry name" value="MlaD_Phospholipid_Transporter"/>
</dbReference>
<dbReference type="GO" id="GO:0005548">
    <property type="term" value="F:phospholipid transporter activity"/>
    <property type="evidence" value="ECO:0007669"/>
    <property type="project" value="TreeGrafter"/>
</dbReference>